<evidence type="ECO:0008006" key="4">
    <source>
        <dbReference type="Google" id="ProtNLM"/>
    </source>
</evidence>
<name>A0A2S8F552_9BACT</name>
<accession>A0A2S8F552</accession>
<organism evidence="2 3">
    <name type="scientific">Blastopirellula marina</name>
    <dbReference type="NCBI Taxonomy" id="124"/>
    <lineage>
        <taxon>Bacteria</taxon>
        <taxon>Pseudomonadati</taxon>
        <taxon>Planctomycetota</taxon>
        <taxon>Planctomycetia</taxon>
        <taxon>Pirellulales</taxon>
        <taxon>Pirellulaceae</taxon>
        <taxon>Blastopirellula</taxon>
    </lineage>
</organism>
<evidence type="ECO:0000313" key="3">
    <source>
        <dbReference type="Proteomes" id="UP000240009"/>
    </source>
</evidence>
<keyword evidence="1" id="KW-0732">Signal</keyword>
<evidence type="ECO:0000256" key="1">
    <source>
        <dbReference type="SAM" id="SignalP"/>
    </source>
</evidence>
<reference evidence="2 3" key="1">
    <citation type="submission" date="2018-02" db="EMBL/GenBank/DDBJ databases">
        <title>Comparative genomes isolates from brazilian mangrove.</title>
        <authorList>
            <person name="Araujo J.E."/>
            <person name="Taketani R.G."/>
            <person name="Silva M.C.P."/>
            <person name="Loureco M.V."/>
            <person name="Andreote F.D."/>
        </authorList>
    </citation>
    <scope>NUCLEOTIDE SEQUENCE [LARGE SCALE GENOMIC DNA]</scope>
    <source>
        <strain evidence="2 3">HEX-2 MGV</strain>
    </source>
</reference>
<dbReference type="EMBL" id="PUIA01000057">
    <property type="protein sequence ID" value="PQO27286.1"/>
    <property type="molecule type" value="Genomic_DNA"/>
</dbReference>
<sequence length="174" mass="19223">MVRSSVVWLITMVVTCSGSSFALAQDEDSEVIQIGTSQPRLAKCVAMLLDGRVHTATLLDGQDYAVWLRTGDLPPYQAINRKAIQLRSCSVYFSQGSSAVACDAIWRERLGGYGTQIIEVPEGMTEVNLIFLAKELAELLPGKREVIRERLAQLLDRQRRTQARGDLAVNSIAK</sequence>
<gene>
    <name evidence="2" type="ORF">C5Y96_17225</name>
</gene>
<feature type="chain" id="PRO_5015423963" description="Formylmethanofuran dehydrogenase subunit E domain-containing protein" evidence="1">
    <location>
        <begin position="25"/>
        <end position="174"/>
    </location>
</feature>
<dbReference type="AlphaFoldDB" id="A0A2S8F552"/>
<comment type="caution">
    <text evidence="2">The sequence shown here is derived from an EMBL/GenBank/DDBJ whole genome shotgun (WGS) entry which is preliminary data.</text>
</comment>
<feature type="signal peptide" evidence="1">
    <location>
        <begin position="1"/>
        <end position="24"/>
    </location>
</feature>
<evidence type="ECO:0000313" key="2">
    <source>
        <dbReference type="EMBL" id="PQO27286.1"/>
    </source>
</evidence>
<proteinExistence type="predicted"/>
<protein>
    <recommendedName>
        <fullName evidence="4">Formylmethanofuran dehydrogenase subunit E domain-containing protein</fullName>
    </recommendedName>
</protein>
<dbReference type="Proteomes" id="UP000240009">
    <property type="component" value="Unassembled WGS sequence"/>
</dbReference>